<keyword evidence="2" id="KW-0328">Glycosyltransferase</keyword>
<dbReference type="EMBL" id="CADCXN010000010">
    <property type="protein sequence ID" value="CAA9889489.1"/>
    <property type="molecule type" value="Genomic_DNA"/>
</dbReference>
<protein>
    <recommendedName>
        <fullName evidence="4">Glycosyltransferase 2-like domain-containing protein</fullName>
    </recommendedName>
</protein>
<accession>A0A8S0WH09</accession>
<dbReference type="GO" id="GO:0016757">
    <property type="term" value="F:glycosyltransferase activity"/>
    <property type="evidence" value="ECO:0007669"/>
    <property type="project" value="UniProtKB-KW"/>
</dbReference>
<evidence type="ECO:0000256" key="3">
    <source>
        <dbReference type="ARBA" id="ARBA00022679"/>
    </source>
</evidence>
<name>A0A8S0WH09_9GAMM</name>
<feature type="domain" description="Glycosyltransferase 2-like" evidence="4">
    <location>
        <begin position="20"/>
        <end position="177"/>
    </location>
</feature>
<comment type="similarity">
    <text evidence="1">Belongs to the glycosyltransferase 2 family.</text>
</comment>
<dbReference type="InterPro" id="IPR029044">
    <property type="entry name" value="Nucleotide-diphossugar_trans"/>
</dbReference>
<reference evidence="5 6" key="1">
    <citation type="submission" date="2020-02" db="EMBL/GenBank/DDBJ databases">
        <authorList>
            <person name="Hogendoorn C."/>
        </authorList>
    </citation>
    <scope>NUCLEOTIDE SEQUENCE [LARGE SCALE GENOMIC DNA]</scope>
    <source>
        <strain evidence="5">METHB21</strain>
    </source>
</reference>
<organism evidence="5 6">
    <name type="scientific">Candidatus Methylobacter favarea</name>
    <dbReference type="NCBI Taxonomy" id="2707345"/>
    <lineage>
        <taxon>Bacteria</taxon>
        <taxon>Pseudomonadati</taxon>
        <taxon>Pseudomonadota</taxon>
        <taxon>Gammaproteobacteria</taxon>
        <taxon>Methylococcales</taxon>
        <taxon>Methylococcaceae</taxon>
        <taxon>Methylobacter</taxon>
    </lineage>
</organism>
<evidence type="ECO:0000256" key="2">
    <source>
        <dbReference type="ARBA" id="ARBA00022676"/>
    </source>
</evidence>
<evidence type="ECO:0000256" key="1">
    <source>
        <dbReference type="ARBA" id="ARBA00006739"/>
    </source>
</evidence>
<proteinExistence type="inferred from homology"/>
<dbReference type="SUPFAM" id="SSF53448">
    <property type="entry name" value="Nucleotide-diphospho-sugar transferases"/>
    <property type="match status" value="1"/>
</dbReference>
<gene>
    <name evidence="5" type="ORF">METHB2_1070001</name>
</gene>
<dbReference type="Proteomes" id="UP000494216">
    <property type="component" value="Unassembled WGS sequence"/>
</dbReference>
<dbReference type="Gene3D" id="3.90.550.10">
    <property type="entry name" value="Spore Coat Polysaccharide Biosynthesis Protein SpsA, Chain A"/>
    <property type="match status" value="1"/>
</dbReference>
<evidence type="ECO:0000313" key="6">
    <source>
        <dbReference type="Proteomes" id="UP000494216"/>
    </source>
</evidence>
<evidence type="ECO:0000259" key="4">
    <source>
        <dbReference type="Pfam" id="PF00535"/>
    </source>
</evidence>
<dbReference type="AlphaFoldDB" id="A0A8S0WH09"/>
<keyword evidence="6" id="KW-1185">Reference proteome</keyword>
<evidence type="ECO:0000313" key="5">
    <source>
        <dbReference type="EMBL" id="CAA9889489.1"/>
    </source>
</evidence>
<dbReference type="PANTHER" id="PTHR43685">
    <property type="entry name" value="GLYCOSYLTRANSFERASE"/>
    <property type="match status" value="1"/>
</dbReference>
<keyword evidence="3" id="KW-0808">Transferase</keyword>
<dbReference type="PANTHER" id="PTHR43685:SF5">
    <property type="entry name" value="GLYCOSYLTRANSFERASE EPSE-RELATED"/>
    <property type="match status" value="1"/>
</dbReference>
<comment type="caution">
    <text evidence="5">The sequence shown here is derived from an EMBL/GenBank/DDBJ whole genome shotgun (WGS) entry which is preliminary data.</text>
</comment>
<dbReference type="RefSeq" id="WP_174624498.1">
    <property type="nucleotide sequence ID" value="NZ_CADCXN010000010.1"/>
</dbReference>
<dbReference type="Pfam" id="PF00535">
    <property type="entry name" value="Glycos_transf_2"/>
    <property type="match status" value="1"/>
</dbReference>
<dbReference type="InterPro" id="IPR001173">
    <property type="entry name" value="Glyco_trans_2-like"/>
</dbReference>
<dbReference type="InterPro" id="IPR050834">
    <property type="entry name" value="Glycosyltransf_2"/>
</dbReference>
<sequence length="399" mass="45322">MAYHYALSSKTPMSVALIDVLISVYNGAKTVRSSIESIQRQTVQDIRIIVVDDGSTDDTLVILNEIAQKDSRVQVIPKPHSGIVDSLNKGLALCTAEFIARFDADDIAYPHRFATQVAYLQENPGCIAVSAAYIHIDENDHQIGLKQKQPAVVKADATWIPCLEPFLMQTLLMMRKADIDAVNGYRLCEVSEDSDLYWRLYEIGEMHNIDEILGAYRLNPNSISSKSIINGRRMALWSQLAGISSLRRRNGETDLTFDKERIMSYQNAVSLEEICRLASKELTEKELVRLRIAASVKMLELTAFRPYELDREDCRFIQKSLIEGKGLLNKKNHKLIKANIVSSGMRLMRAGKNVETYLLVKQLLPYVIFMAILRSLIPKYMRNFLKTLLVDRSINRFTD</sequence>